<keyword evidence="5 10" id="KW-0808">Transferase</keyword>
<evidence type="ECO:0000256" key="10">
    <source>
        <dbReference type="RuleBase" id="RU365103"/>
    </source>
</evidence>
<comment type="subcellular location">
    <subcellularLocation>
        <location evidence="10">Cell membrane</location>
    </subcellularLocation>
</comment>
<dbReference type="GO" id="GO:0009244">
    <property type="term" value="P:lipopolysaccharide core region biosynthetic process"/>
    <property type="evidence" value="ECO:0007669"/>
    <property type="project" value="UniProtKB-UniRule"/>
</dbReference>
<evidence type="ECO:0000256" key="7">
    <source>
        <dbReference type="ARBA" id="ARBA00049183"/>
    </source>
</evidence>
<dbReference type="SUPFAM" id="SSF53756">
    <property type="entry name" value="UDP-Glycosyltransferase/glycogen phosphorylase"/>
    <property type="match status" value="1"/>
</dbReference>
<dbReference type="InterPro" id="IPR039901">
    <property type="entry name" value="Kdotransferase"/>
</dbReference>
<dbReference type="GO" id="GO:0009245">
    <property type="term" value="P:lipid A biosynthetic process"/>
    <property type="evidence" value="ECO:0007669"/>
    <property type="project" value="TreeGrafter"/>
</dbReference>
<dbReference type="RefSeq" id="WP_245824434.1">
    <property type="nucleotide sequence ID" value="NZ_FWFQ01000003.1"/>
</dbReference>
<keyword evidence="10" id="KW-0472">Membrane</keyword>
<evidence type="ECO:0000259" key="11">
    <source>
        <dbReference type="Pfam" id="PF04413"/>
    </source>
</evidence>
<feature type="domain" description="3-deoxy-D-manno-octulosonic-acid transferase N-terminal" evidence="11">
    <location>
        <begin position="33"/>
        <end position="209"/>
    </location>
</feature>
<keyword evidence="13" id="KW-1185">Reference proteome</keyword>
<comment type="similarity">
    <text evidence="10">Belongs to the glycosyltransferase group 1 family.</text>
</comment>
<dbReference type="Pfam" id="PF04413">
    <property type="entry name" value="Glycos_transf_N"/>
    <property type="match status" value="1"/>
</dbReference>
<evidence type="ECO:0000256" key="9">
    <source>
        <dbReference type="PIRSR" id="PIRSR639901-2"/>
    </source>
</evidence>
<evidence type="ECO:0000256" key="4">
    <source>
        <dbReference type="ARBA" id="ARBA00019077"/>
    </source>
</evidence>
<keyword evidence="10" id="KW-1003">Cell membrane</keyword>
<proteinExistence type="inferred from homology"/>
<dbReference type="PANTHER" id="PTHR42755">
    <property type="entry name" value="3-DEOXY-MANNO-OCTULOSONATE CYTIDYLYLTRANSFERASE"/>
    <property type="match status" value="1"/>
</dbReference>
<dbReference type="UniPathway" id="UPA00958"/>
<dbReference type="PANTHER" id="PTHR42755:SF1">
    <property type="entry name" value="3-DEOXY-D-MANNO-OCTULOSONIC ACID TRANSFERASE, MITOCHONDRIAL-RELATED"/>
    <property type="match status" value="1"/>
</dbReference>
<accession>A0A1Y5RJG9</accession>
<feature type="site" description="Transition state stabilizer" evidence="9">
    <location>
        <position position="131"/>
    </location>
</feature>
<evidence type="ECO:0000256" key="5">
    <source>
        <dbReference type="ARBA" id="ARBA00022679"/>
    </source>
</evidence>
<evidence type="ECO:0000256" key="1">
    <source>
        <dbReference type="ARBA" id="ARBA00003394"/>
    </source>
</evidence>
<feature type="active site" description="Proton acceptor" evidence="8">
    <location>
        <position position="60"/>
    </location>
</feature>
<gene>
    <name evidence="12" type="primary">waaA_1</name>
    <name evidence="12" type="ORF">PSA7680_00680</name>
</gene>
<sequence length="434" mass="46276">MLSAYLGFARVSGPLWRRAMAGRVKKGKLAADRVDERFARNLPARPQGPLLWFHALSVGESLALLPLIERAGQALPEAHFLLTTTTQTSADALARVGLPPRCRHQFLPVDTRAAVTRFLDHWQPVVAVFSEMDFWPAVIVEADRRGIPLALINSRFYARSVESRGKLRGLYADVLSRFSTCLVQDAESARHFADFGVAPERISVTGALKGAARPLAADPDTLAELRTRIGARPVWLAAATEAAEDAAMLAAHAALRESFPDALLIIAPRNIGVGPEVAAQARARFGAAGLRSAGEPPDGAMAVYVADTLGEMGLWYRLAQVAFIGHSLPVREVPYLGKNPFEAAALGCVILHGPQVEDFAESYAQLDAAGAAIAVADAQALPKAVMAGLDPERRAALTTAARGVIEARGRVLEETWQAIAALVPARSESGARGG</sequence>
<evidence type="ECO:0000313" key="12">
    <source>
        <dbReference type="EMBL" id="SLN18964.1"/>
    </source>
</evidence>
<evidence type="ECO:0000256" key="8">
    <source>
        <dbReference type="PIRSR" id="PIRSR639901-1"/>
    </source>
</evidence>
<evidence type="ECO:0000256" key="2">
    <source>
        <dbReference type="ARBA" id="ARBA00004713"/>
    </source>
</evidence>
<dbReference type="AlphaFoldDB" id="A0A1Y5RJG9"/>
<dbReference type="GO" id="GO:0043842">
    <property type="term" value="F:Kdo transferase activity"/>
    <property type="evidence" value="ECO:0007669"/>
    <property type="project" value="UniProtKB-EC"/>
</dbReference>
<dbReference type="EMBL" id="FWFQ01000003">
    <property type="protein sequence ID" value="SLN18964.1"/>
    <property type="molecule type" value="Genomic_DNA"/>
</dbReference>
<feature type="site" description="Transition state stabilizer" evidence="9">
    <location>
        <position position="209"/>
    </location>
</feature>
<dbReference type="EC" id="2.4.99.12" evidence="3 10"/>
<dbReference type="InterPro" id="IPR007507">
    <property type="entry name" value="Glycos_transf_N"/>
</dbReference>
<dbReference type="Gene3D" id="3.40.50.11720">
    <property type="entry name" value="3-Deoxy-D-manno-octulosonic-acid transferase, N-terminal domain"/>
    <property type="match status" value="1"/>
</dbReference>
<reference evidence="12 13" key="1">
    <citation type="submission" date="2017-03" db="EMBL/GenBank/DDBJ databases">
        <authorList>
            <person name="Afonso C.L."/>
            <person name="Miller P.J."/>
            <person name="Scott M.A."/>
            <person name="Spackman E."/>
            <person name="Goraichik I."/>
            <person name="Dimitrov K.M."/>
            <person name="Suarez D.L."/>
            <person name="Swayne D.E."/>
        </authorList>
    </citation>
    <scope>NUCLEOTIDE SEQUENCE [LARGE SCALE GENOMIC DNA]</scope>
    <source>
        <strain evidence="12 13">CECT 7680</strain>
    </source>
</reference>
<comment type="pathway">
    <text evidence="2 10">Bacterial outer membrane biogenesis; LPS core biosynthesis.</text>
</comment>
<protein>
    <recommendedName>
        <fullName evidence="4 10">3-deoxy-D-manno-octulosonic acid transferase</fullName>
        <shortName evidence="10">Kdo transferase</shortName>
        <ecNumber evidence="3 10">2.4.99.12</ecNumber>
    </recommendedName>
    <alternativeName>
        <fullName evidence="6 10">Lipid IV(A) 3-deoxy-D-manno-octulosonic acid transferase</fullName>
    </alternativeName>
</protein>
<dbReference type="InterPro" id="IPR038107">
    <property type="entry name" value="Glycos_transf_N_sf"/>
</dbReference>
<organism evidence="12 13">
    <name type="scientific">Pseudoruegeria aquimaris</name>
    <dbReference type="NCBI Taxonomy" id="393663"/>
    <lineage>
        <taxon>Bacteria</taxon>
        <taxon>Pseudomonadati</taxon>
        <taxon>Pseudomonadota</taxon>
        <taxon>Alphaproteobacteria</taxon>
        <taxon>Rhodobacterales</taxon>
        <taxon>Roseobacteraceae</taxon>
        <taxon>Pseudoruegeria</taxon>
    </lineage>
</organism>
<comment type="catalytic activity">
    <reaction evidence="7 10">
        <text>lipid IVA (E. coli) + CMP-3-deoxy-beta-D-manno-octulosonate = alpha-Kdo-(2-&gt;6)-lipid IVA (E. coli) + CMP + H(+)</text>
        <dbReference type="Rhea" id="RHEA:28066"/>
        <dbReference type="ChEBI" id="CHEBI:15378"/>
        <dbReference type="ChEBI" id="CHEBI:58603"/>
        <dbReference type="ChEBI" id="CHEBI:60364"/>
        <dbReference type="ChEBI" id="CHEBI:60377"/>
        <dbReference type="ChEBI" id="CHEBI:85987"/>
        <dbReference type="EC" id="2.4.99.12"/>
    </reaction>
</comment>
<keyword evidence="10" id="KW-0448">Lipopolysaccharide biosynthesis</keyword>
<dbReference type="Proteomes" id="UP000193409">
    <property type="component" value="Unassembled WGS sequence"/>
</dbReference>
<evidence type="ECO:0000256" key="3">
    <source>
        <dbReference type="ARBA" id="ARBA00012621"/>
    </source>
</evidence>
<name>A0A1Y5RJG9_9RHOB</name>
<evidence type="ECO:0000256" key="6">
    <source>
        <dbReference type="ARBA" id="ARBA00031445"/>
    </source>
</evidence>
<dbReference type="Gene3D" id="3.40.50.2000">
    <property type="entry name" value="Glycogen Phosphorylase B"/>
    <property type="match status" value="1"/>
</dbReference>
<dbReference type="GO" id="GO:0005886">
    <property type="term" value="C:plasma membrane"/>
    <property type="evidence" value="ECO:0007669"/>
    <property type="project" value="UniProtKB-SubCell"/>
</dbReference>
<keyword evidence="12" id="KW-0328">Glycosyltransferase</keyword>
<comment type="function">
    <text evidence="1 10">Involved in lipopolysaccharide (LPS) biosynthesis. Catalyzes the transfer of 3-deoxy-D-manno-octulosonate (Kdo) residue(s) from CMP-Kdo to lipid IV(A), the tetraacyldisaccharide-1,4'-bisphosphate precursor of lipid A.</text>
</comment>
<evidence type="ECO:0000313" key="13">
    <source>
        <dbReference type="Proteomes" id="UP000193409"/>
    </source>
</evidence>